<proteinExistence type="predicted"/>
<evidence type="ECO:0000256" key="1">
    <source>
        <dbReference type="SAM" id="MobiDB-lite"/>
    </source>
</evidence>
<protein>
    <submittedName>
        <fullName evidence="2">Uncharacterized protein</fullName>
    </submittedName>
</protein>
<sequence>MAEPDHEKKPLFAPPSGDSKKKHVPKTLSLDFANAIADGAQDDMTQKEAKKYDPLDSCNIVLPPKENFGFDASFEGGAFDVSKSSQGAQEIPQINENKEERASFGGTAFPTDFGTEGDFLQHPFPSDALQPPTNLTTDESTTSIQSLLFETSSLLSKQVRNSAAAAIIRGPPATRHFGGNRGGLAKPNIKYRRDGRRSGVGSIAICGAEKTVIYTHDQSPPGKTYPIGASGAIISDVMDSEGSEYLCCFLAREKRMVVFELLSKTVVVELQMTTKLNFWRYLPPEAHGNTLVFMLITPVGGFHWMPLDESPRPRQAWKRGPELQGKKIVSYEEGGNNGLGGPARRSTLALLLASSSNASSPVEAWCLPVYQDSDALCLANDILGAALSRPLEIENDAAEFLPILVTVSRNDDEGITIEVMKIGKSSEGNFEKGQVMASAVIPKALSKTADAPEPTMAMGTLPPVHCCCLGDRIVVIVRSTGFVSAYDFLGEELSLVGQKNLGQYVIDAAIRPGPSEGDTEIVLLLCDSENIKDGCVATVVVSPLLSMC</sequence>
<reference evidence="2" key="1">
    <citation type="submission" date="2021-01" db="EMBL/GenBank/DDBJ databases">
        <authorList>
            <person name="Corre E."/>
            <person name="Pelletier E."/>
            <person name="Niang G."/>
            <person name="Scheremetjew M."/>
            <person name="Finn R."/>
            <person name="Kale V."/>
            <person name="Holt S."/>
            <person name="Cochrane G."/>
            <person name="Meng A."/>
            <person name="Brown T."/>
            <person name="Cohen L."/>
        </authorList>
    </citation>
    <scope>NUCLEOTIDE SEQUENCE</scope>
    <source>
        <strain evidence="2">Grunow 1884</strain>
    </source>
</reference>
<dbReference type="EMBL" id="HBGO01031419">
    <property type="protein sequence ID" value="CAD9355721.1"/>
    <property type="molecule type" value="Transcribed_RNA"/>
</dbReference>
<feature type="region of interest" description="Disordered" evidence="1">
    <location>
        <begin position="1"/>
        <end position="25"/>
    </location>
</feature>
<accession>A0A7S2A3D8</accession>
<name>A0A7S2A3D8_TRICV</name>
<gene>
    <name evidence="2" type="ORF">OSIN01602_LOCUS18076</name>
</gene>
<dbReference type="AlphaFoldDB" id="A0A7S2A3D8"/>
<feature type="compositionally biased region" description="Basic and acidic residues" evidence="1">
    <location>
        <begin position="1"/>
        <end position="10"/>
    </location>
</feature>
<evidence type="ECO:0000313" key="2">
    <source>
        <dbReference type="EMBL" id="CAD9355721.1"/>
    </source>
</evidence>
<organism evidence="2">
    <name type="scientific">Trieres chinensis</name>
    <name type="common">Marine centric diatom</name>
    <name type="synonym">Odontella sinensis</name>
    <dbReference type="NCBI Taxonomy" id="1514140"/>
    <lineage>
        <taxon>Eukaryota</taxon>
        <taxon>Sar</taxon>
        <taxon>Stramenopiles</taxon>
        <taxon>Ochrophyta</taxon>
        <taxon>Bacillariophyta</taxon>
        <taxon>Mediophyceae</taxon>
        <taxon>Biddulphiophycidae</taxon>
        <taxon>Eupodiscales</taxon>
        <taxon>Parodontellaceae</taxon>
        <taxon>Trieres</taxon>
    </lineage>
</organism>